<dbReference type="GO" id="GO:0005634">
    <property type="term" value="C:nucleus"/>
    <property type="evidence" value="ECO:0007669"/>
    <property type="project" value="UniProtKB-SubCell"/>
</dbReference>
<comment type="subcellular location">
    <subcellularLocation>
        <location evidence="1">Nucleus</location>
    </subcellularLocation>
</comment>
<keyword evidence="9" id="KW-0539">Nucleus</keyword>
<dbReference type="EC" id="2.7.11.22" evidence="3"/>
<feature type="compositionally biased region" description="Low complexity" evidence="12">
    <location>
        <begin position="305"/>
        <end position="314"/>
    </location>
</feature>
<dbReference type="GeneTree" id="ENSGT00940000158213"/>
<evidence type="ECO:0000256" key="6">
    <source>
        <dbReference type="ARBA" id="ARBA00022741"/>
    </source>
</evidence>
<evidence type="ECO:0000259" key="13">
    <source>
        <dbReference type="PROSITE" id="PS50011"/>
    </source>
</evidence>
<sequence length="395" mass="45508">LLRELKHPNVIALQKVFLSHSDRKVWLLFDYAEHDLWHIIKFHRASKANKKPMQLPRSMVKSLLYQILDGIHYLHANWVLHRDLKPANILVMGEGPERGRVKIADMGFARLFNSPLKPLADLDPVVVTFWYRAPELLLGARHYTKAIDIWAIGCIFAELLTSEPIFHCRQEDIKTSNPFHHDQLDRIFSVMGFPADKDWEDIRKMPEYPTLQKDFRRTTYANSSLIKYMEKHKVKPDSKVFLLLQRLLTMDPTKRITSEQALQDPYFQEDPLPTLDVFAGCQIPYPKREFLNEDEPEEKGEKKNQQQQQNQHQQPTAPPHSQDAGLNQVPPNKKPRLGPSGANSGGPVMPSDYQVLHPEILFPINAPYRSHNCEIFGFLACSSLTPEEAEEGEAV</sequence>
<evidence type="ECO:0000256" key="12">
    <source>
        <dbReference type="SAM" id="MobiDB-lite"/>
    </source>
</evidence>
<dbReference type="GO" id="GO:0005829">
    <property type="term" value="C:cytosol"/>
    <property type="evidence" value="ECO:0007669"/>
    <property type="project" value="TreeGrafter"/>
</dbReference>
<dbReference type="PROSITE" id="PS00108">
    <property type="entry name" value="PROTEIN_KINASE_ST"/>
    <property type="match status" value="1"/>
</dbReference>
<dbReference type="PANTHER" id="PTHR24056">
    <property type="entry name" value="CELL DIVISION PROTEIN KINASE"/>
    <property type="match status" value="1"/>
</dbReference>
<dbReference type="InterPro" id="IPR008271">
    <property type="entry name" value="Ser/Thr_kinase_AS"/>
</dbReference>
<dbReference type="SMART" id="SM00220">
    <property type="entry name" value="S_TKc"/>
    <property type="match status" value="1"/>
</dbReference>
<dbReference type="Proteomes" id="UP000007646">
    <property type="component" value="Unassembled WGS sequence"/>
</dbReference>
<protein>
    <recommendedName>
        <fullName evidence="3">cyclin-dependent kinase</fullName>
        <ecNumber evidence="3">2.7.11.22</ecNumber>
    </recommendedName>
</protein>
<dbReference type="InterPro" id="IPR050108">
    <property type="entry name" value="CDK"/>
</dbReference>
<organism evidence="14 15">
    <name type="scientific">Loxodonta africana</name>
    <name type="common">African elephant</name>
    <dbReference type="NCBI Taxonomy" id="9785"/>
    <lineage>
        <taxon>Eukaryota</taxon>
        <taxon>Metazoa</taxon>
        <taxon>Chordata</taxon>
        <taxon>Craniata</taxon>
        <taxon>Vertebrata</taxon>
        <taxon>Euteleostomi</taxon>
        <taxon>Mammalia</taxon>
        <taxon>Eutheria</taxon>
        <taxon>Afrotheria</taxon>
        <taxon>Proboscidea</taxon>
        <taxon>Elephantidae</taxon>
        <taxon>Loxodonta</taxon>
    </lineage>
</organism>
<dbReference type="Gene3D" id="3.30.200.20">
    <property type="entry name" value="Phosphorylase Kinase, domain 1"/>
    <property type="match status" value="1"/>
</dbReference>
<dbReference type="InterPro" id="IPR011009">
    <property type="entry name" value="Kinase-like_dom_sf"/>
</dbReference>
<keyword evidence="5" id="KW-0808">Transferase</keyword>
<dbReference type="FunFam" id="1.10.510.10:FF:000088">
    <property type="entry name" value="cyclin-dependent kinase 8 isoform X1"/>
    <property type="match status" value="1"/>
</dbReference>
<reference evidence="14 15" key="1">
    <citation type="submission" date="2009-06" db="EMBL/GenBank/DDBJ databases">
        <title>The Genome Sequence of Loxodonta africana (African elephant).</title>
        <authorList>
            <person name="Di Palma F."/>
            <person name="Heiman D."/>
            <person name="Young S."/>
            <person name="Johnson J."/>
            <person name="Lander E.S."/>
            <person name="Lindblad-Toh K."/>
        </authorList>
    </citation>
    <scope>NUCLEOTIDE SEQUENCE [LARGE SCALE GENOMIC DNA]</scope>
    <source>
        <strain evidence="14 15">Isolate ISIS603380</strain>
    </source>
</reference>
<keyword evidence="7" id="KW-0418">Kinase</keyword>
<gene>
    <name evidence="14" type="primary">CDK19</name>
</gene>
<evidence type="ECO:0000256" key="7">
    <source>
        <dbReference type="ARBA" id="ARBA00022777"/>
    </source>
</evidence>
<evidence type="ECO:0000256" key="9">
    <source>
        <dbReference type="ARBA" id="ARBA00023242"/>
    </source>
</evidence>
<comment type="similarity">
    <text evidence="2">Belongs to the protein kinase superfamily. CMGC Ser/Thr protein kinase family. CDC2/CDKX subfamily.</text>
</comment>
<evidence type="ECO:0000256" key="5">
    <source>
        <dbReference type="ARBA" id="ARBA00022679"/>
    </source>
</evidence>
<evidence type="ECO:0000313" key="14">
    <source>
        <dbReference type="Ensembl" id="ENSLAFP00000021854.1"/>
    </source>
</evidence>
<reference evidence="14" key="2">
    <citation type="submission" date="2025-08" db="UniProtKB">
        <authorList>
            <consortium name="Ensembl"/>
        </authorList>
    </citation>
    <scope>IDENTIFICATION</scope>
    <source>
        <strain evidence="14">Isolate ISIS603380</strain>
    </source>
</reference>
<feature type="region of interest" description="Disordered" evidence="12">
    <location>
        <begin position="293"/>
        <end position="350"/>
    </location>
</feature>
<evidence type="ECO:0000256" key="3">
    <source>
        <dbReference type="ARBA" id="ARBA00012425"/>
    </source>
</evidence>
<keyword evidence="6" id="KW-0547">Nucleotide-binding</keyword>
<keyword evidence="8" id="KW-0067">ATP-binding</keyword>
<dbReference type="Pfam" id="PF00069">
    <property type="entry name" value="Pkinase"/>
    <property type="match status" value="1"/>
</dbReference>
<dbReference type="PANTHER" id="PTHR24056:SF570">
    <property type="entry name" value="CYCLIN-DEPENDENT KINASE 19"/>
    <property type="match status" value="1"/>
</dbReference>
<dbReference type="GO" id="GO:0004693">
    <property type="term" value="F:cyclin-dependent protein serine/threonine kinase activity"/>
    <property type="evidence" value="ECO:0007669"/>
    <property type="project" value="UniProtKB-EC"/>
</dbReference>
<dbReference type="SUPFAM" id="SSF56112">
    <property type="entry name" value="Protein kinase-like (PK-like)"/>
    <property type="match status" value="1"/>
</dbReference>
<proteinExistence type="inferred from homology"/>
<dbReference type="Ensembl" id="ENSLAFT00000026592.1">
    <property type="protein sequence ID" value="ENSLAFP00000021854.1"/>
    <property type="gene ID" value="ENSLAFG00000015920.3"/>
</dbReference>
<evidence type="ECO:0000256" key="11">
    <source>
        <dbReference type="ARBA" id="ARBA00048367"/>
    </source>
</evidence>
<comment type="catalytic activity">
    <reaction evidence="10">
        <text>L-threonyl-[protein] + ATP = O-phospho-L-threonyl-[protein] + ADP + H(+)</text>
        <dbReference type="Rhea" id="RHEA:46608"/>
        <dbReference type="Rhea" id="RHEA-COMP:11060"/>
        <dbReference type="Rhea" id="RHEA-COMP:11605"/>
        <dbReference type="ChEBI" id="CHEBI:15378"/>
        <dbReference type="ChEBI" id="CHEBI:30013"/>
        <dbReference type="ChEBI" id="CHEBI:30616"/>
        <dbReference type="ChEBI" id="CHEBI:61977"/>
        <dbReference type="ChEBI" id="CHEBI:456216"/>
        <dbReference type="EC" id="2.7.11.22"/>
    </reaction>
</comment>
<dbReference type="GO" id="GO:0005524">
    <property type="term" value="F:ATP binding"/>
    <property type="evidence" value="ECO:0007669"/>
    <property type="project" value="UniProtKB-KW"/>
</dbReference>
<dbReference type="InterPro" id="IPR000719">
    <property type="entry name" value="Prot_kinase_dom"/>
</dbReference>
<evidence type="ECO:0000256" key="1">
    <source>
        <dbReference type="ARBA" id="ARBA00004123"/>
    </source>
</evidence>
<keyword evidence="4" id="KW-0723">Serine/threonine-protein kinase</keyword>
<dbReference type="PROSITE" id="PS50011">
    <property type="entry name" value="PROTEIN_KINASE_DOM"/>
    <property type="match status" value="1"/>
</dbReference>
<accession>G3U1Z6</accession>
<dbReference type="Gene3D" id="1.10.510.10">
    <property type="entry name" value="Transferase(Phosphotransferase) domain 1"/>
    <property type="match status" value="1"/>
</dbReference>
<evidence type="ECO:0000256" key="2">
    <source>
        <dbReference type="ARBA" id="ARBA00006485"/>
    </source>
</evidence>
<evidence type="ECO:0000256" key="10">
    <source>
        <dbReference type="ARBA" id="ARBA00047811"/>
    </source>
</evidence>
<reference evidence="14" key="3">
    <citation type="submission" date="2025-09" db="UniProtKB">
        <authorList>
            <consortium name="Ensembl"/>
        </authorList>
    </citation>
    <scope>IDENTIFICATION</scope>
    <source>
        <strain evidence="14">Isolate ISIS603380</strain>
    </source>
</reference>
<dbReference type="AlphaFoldDB" id="G3U1Z6"/>
<name>G3U1Z6_LOXAF</name>
<feature type="domain" description="Protein kinase" evidence="13">
    <location>
        <begin position="1"/>
        <end position="267"/>
    </location>
</feature>
<comment type="catalytic activity">
    <reaction evidence="11">
        <text>L-seryl-[protein] + ATP = O-phospho-L-seryl-[protein] + ADP + H(+)</text>
        <dbReference type="Rhea" id="RHEA:17989"/>
        <dbReference type="Rhea" id="RHEA-COMP:9863"/>
        <dbReference type="Rhea" id="RHEA-COMP:11604"/>
        <dbReference type="ChEBI" id="CHEBI:15378"/>
        <dbReference type="ChEBI" id="CHEBI:29999"/>
        <dbReference type="ChEBI" id="CHEBI:30616"/>
        <dbReference type="ChEBI" id="CHEBI:83421"/>
        <dbReference type="ChEBI" id="CHEBI:456216"/>
        <dbReference type="EC" id="2.7.11.22"/>
    </reaction>
</comment>
<evidence type="ECO:0000256" key="8">
    <source>
        <dbReference type="ARBA" id="ARBA00022840"/>
    </source>
</evidence>
<evidence type="ECO:0000313" key="15">
    <source>
        <dbReference type="Proteomes" id="UP000007646"/>
    </source>
</evidence>
<keyword evidence="15" id="KW-1185">Reference proteome</keyword>
<evidence type="ECO:0000256" key="4">
    <source>
        <dbReference type="ARBA" id="ARBA00022527"/>
    </source>
</evidence>